<keyword evidence="6 12" id="KW-0175">Coiled coil</keyword>
<feature type="coiled-coil region" evidence="12">
    <location>
        <begin position="24"/>
        <end position="51"/>
    </location>
</feature>
<comment type="subcellular location">
    <subcellularLocation>
        <location evidence="1">Cytoplasm</location>
    </subcellularLocation>
</comment>
<protein>
    <recommendedName>
        <fullName evidence="3">Cell division protein ZapA</fullName>
    </recommendedName>
    <alternativeName>
        <fullName evidence="11">Z ring-associated protein ZapA</fullName>
    </alternativeName>
</protein>
<organism evidence="13 14">
    <name type="scientific">Shewanella corallii</name>
    <dbReference type="NCBI Taxonomy" id="560080"/>
    <lineage>
        <taxon>Bacteria</taxon>
        <taxon>Pseudomonadati</taxon>
        <taxon>Pseudomonadota</taxon>
        <taxon>Gammaproteobacteria</taxon>
        <taxon>Alteromonadales</taxon>
        <taxon>Shewanellaceae</taxon>
        <taxon>Shewanella</taxon>
    </lineage>
</organism>
<evidence type="ECO:0000256" key="8">
    <source>
        <dbReference type="ARBA" id="ARBA00023306"/>
    </source>
</evidence>
<accession>A0ABT0N518</accession>
<comment type="function">
    <text evidence="9">Activator of cell division through the inhibition of FtsZ GTPase activity, therefore promoting FtsZ assembly into bundles of protofilaments necessary for the formation of the division Z ring. It is recruited early at mid-cell but it is not essential for cell division.</text>
</comment>
<proteinExistence type="inferred from homology"/>
<dbReference type="InterPro" id="IPR036192">
    <property type="entry name" value="Cell_div_ZapA-like_sf"/>
</dbReference>
<evidence type="ECO:0000256" key="5">
    <source>
        <dbReference type="ARBA" id="ARBA00022618"/>
    </source>
</evidence>
<dbReference type="Pfam" id="PF05164">
    <property type="entry name" value="ZapA"/>
    <property type="match status" value="1"/>
</dbReference>
<evidence type="ECO:0000313" key="14">
    <source>
        <dbReference type="Proteomes" id="UP001202831"/>
    </source>
</evidence>
<keyword evidence="14" id="KW-1185">Reference proteome</keyword>
<dbReference type="EMBL" id="JAKIKT010000002">
    <property type="protein sequence ID" value="MCL2913548.1"/>
    <property type="molecule type" value="Genomic_DNA"/>
</dbReference>
<evidence type="ECO:0000256" key="12">
    <source>
        <dbReference type="SAM" id="Coils"/>
    </source>
</evidence>
<evidence type="ECO:0000313" key="13">
    <source>
        <dbReference type="EMBL" id="MCL2913548.1"/>
    </source>
</evidence>
<evidence type="ECO:0000256" key="1">
    <source>
        <dbReference type="ARBA" id="ARBA00004496"/>
    </source>
</evidence>
<comment type="caution">
    <text evidence="13">The sequence shown here is derived from an EMBL/GenBank/DDBJ whole genome shotgun (WGS) entry which is preliminary data.</text>
</comment>
<keyword evidence="4" id="KW-0963">Cytoplasm</keyword>
<evidence type="ECO:0000256" key="9">
    <source>
        <dbReference type="ARBA" id="ARBA00024910"/>
    </source>
</evidence>
<dbReference type="Gene3D" id="3.30.160.880">
    <property type="entry name" value="Cell division protein ZapA protomer, N-terminal domain"/>
    <property type="match status" value="1"/>
</dbReference>
<dbReference type="SUPFAM" id="SSF102829">
    <property type="entry name" value="Cell division protein ZapA-like"/>
    <property type="match status" value="1"/>
</dbReference>
<evidence type="ECO:0000256" key="11">
    <source>
        <dbReference type="ARBA" id="ARBA00033158"/>
    </source>
</evidence>
<evidence type="ECO:0000256" key="4">
    <source>
        <dbReference type="ARBA" id="ARBA00022490"/>
    </source>
</evidence>
<comment type="subunit">
    <text evidence="10">Homodimer. Interacts with FtsZ.</text>
</comment>
<evidence type="ECO:0000256" key="3">
    <source>
        <dbReference type="ARBA" id="ARBA00015195"/>
    </source>
</evidence>
<dbReference type="InterPro" id="IPR042233">
    <property type="entry name" value="Cell_div_ZapA_N"/>
</dbReference>
<evidence type="ECO:0000256" key="7">
    <source>
        <dbReference type="ARBA" id="ARBA00023210"/>
    </source>
</evidence>
<comment type="similarity">
    <text evidence="2">Belongs to the ZapA family. Type 1 subfamily.</text>
</comment>
<evidence type="ECO:0000256" key="10">
    <source>
        <dbReference type="ARBA" id="ARBA00026068"/>
    </source>
</evidence>
<gene>
    <name evidence="13" type="primary">zapA</name>
    <name evidence="13" type="ORF">L2725_07065</name>
</gene>
<dbReference type="Proteomes" id="UP001202831">
    <property type="component" value="Unassembled WGS sequence"/>
</dbReference>
<keyword evidence="7" id="KW-0717">Septation</keyword>
<keyword evidence="8" id="KW-0131">Cell cycle</keyword>
<dbReference type="PANTHER" id="PTHR34981">
    <property type="entry name" value="CELL DIVISION PROTEIN ZAPA"/>
    <property type="match status" value="1"/>
</dbReference>
<dbReference type="GO" id="GO:0051301">
    <property type="term" value="P:cell division"/>
    <property type="evidence" value="ECO:0007669"/>
    <property type="project" value="UniProtKB-KW"/>
</dbReference>
<evidence type="ECO:0000256" key="2">
    <source>
        <dbReference type="ARBA" id="ARBA00010074"/>
    </source>
</evidence>
<dbReference type="Gene3D" id="1.20.5.50">
    <property type="match status" value="1"/>
</dbReference>
<sequence length="109" mass="12097">MSNSAVDITLQGRTYSIACPAGQEAALKAVATKLEKQLASLRSRTNSLSREELAIMAALNIGYELFEEQKKNQDYIRQMDERIGLLQSTLENALVERSRGDKSTETTSE</sequence>
<dbReference type="InterPro" id="IPR007838">
    <property type="entry name" value="Cell_div_ZapA-like"/>
</dbReference>
<dbReference type="RefSeq" id="WP_248935188.1">
    <property type="nucleotide sequence ID" value="NZ_JAKIKT010000002.1"/>
</dbReference>
<keyword evidence="5 13" id="KW-0132">Cell division</keyword>
<reference evidence="13 14" key="1">
    <citation type="submission" date="2022-01" db="EMBL/GenBank/DDBJ databases">
        <title>Whole genome-based taxonomy of the Shewanellaceae.</title>
        <authorList>
            <person name="Martin-Rodriguez A.J."/>
        </authorList>
    </citation>
    <scope>NUCLEOTIDE SEQUENCE [LARGE SCALE GENOMIC DNA]</scope>
    <source>
        <strain evidence="13 14">DSM 21332</strain>
    </source>
</reference>
<dbReference type="PANTHER" id="PTHR34981:SF1">
    <property type="entry name" value="CELL DIVISION PROTEIN ZAPA"/>
    <property type="match status" value="1"/>
</dbReference>
<name>A0ABT0N518_9GAMM</name>
<evidence type="ECO:0000256" key="6">
    <source>
        <dbReference type="ARBA" id="ARBA00023054"/>
    </source>
</evidence>